<feature type="compositionally biased region" description="Acidic residues" evidence="8">
    <location>
        <begin position="434"/>
        <end position="447"/>
    </location>
</feature>
<dbReference type="Pfam" id="PF00046">
    <property type="entry name" value="Homeodomain"/>
    <property type="match status" value="1"/>
</dbReference>
<dbReference type="KEGG" id="phu:Phum_PHUM205160"/>
<feature type="compositionally biased region" description="Low complexity" evidence="8">
    <location>
        <begin position="162"/>
        <end position="176"/>
    </location>
</feature>
<keyword evidence="12" id="KW-1185">Reference proteome</keyword>
<dbReference type="PROSITE" id="PS00027">
    <property type="entry name" value="HOMEOBOX_1"/>
    <property type="match status" value="1"/>
</dbReference>
<reference evidence="10" key="1">
    <citation type="submission" date="2007-04" db="EMBL/GenBank/DDBJ databases">
        <title>Annotation of Pediculus humanus corporis strain USDA.</title>
        <authorList>
            <person name="Kirkness E."/>
            <person name="Hannick L."/>
            <person name="Hass B."/>
            <person name="Bruggner R."/>
            <person name="Lawson D."/>
            <person name="Bidwell S."/>
            <person name="Joardar V."/>
            <person name="Caler E."/>
            <person name="Walenz B."/>
            <person name="Inman J."/>
            <person name="Schobel S."/>
            <person name="Galinsky K."/>
            <person name="Amedeo P."/>
            <person name="Strausberg R."/>
        </authorList>
    </citation>
    <scope>NUCLEOTIDE SEQUENCE</scope>
    <source>
        <strain evidence="10">USDA</strain>
    </source>
</reference>
<dbReference type="InterPro" id="IPR000047">
    <property type="entry name" value="HTH_motif"/>
</dbReference>
<dbReference type="HOGENOM" id="CLU_049668_0_0_1"/>
<comment type="similarity">
    <text evidence="2">Belongs to the EMX homeobox family.</text>
</comment>
<name>E0VHC0_PEDHC</name>
<keyword evidence="3 6" id="KW-0238">DNA-binding</keyword>
<evidence type="ECO:0000313" key="11">
    <source>
        <dbReference type="EnsemblMetazoa" id="PHUM205160-PA"/>
    </source>
</evidence>
<dbReference type="GO" id="GO:0007420">
    <property type="term" value="P:brain development"/>
    <property type="evidence" value="ECO:0007669"/>
    <property type="project" value="TreeGrafter"/>
</dbReference>
<feature type="region of interest" description="Disordered" evidence="8">
    <location>
        <begin position="262"/>
        <end position="288"/>
    </location>
</feature>
<evidence type="ECO:0000256" key="3">
    <source>
        <dbReference type="ARBA" id="ARBA00023125"/>
    </source>
</evidence>
<evidence type="ECO:0000256" key="8">
    <source>
        <dbReference type="SAM" id="MobiDB-lite"/>
    </source>
</evidence>
<sequence length="447" mass="48974">MPLAPIPMMSVPTKPKIGFSIDSIVGGTGSNRIQYSINNKTDRNHDKTIVDNCKIQTSKSSTFPNDEPEDEEDDEEDEIINPGSPSSDVSNKFESRSPADLRYNGNRTPIDASPTNLIIKNNSAFRSGSPFPTEGKISSYRYPKTASPHRSTDQDISKFESSIHSNSPRSSISPASGERTSLSPKASLIKPSVLTPANVVPFGSEMNAAAALKGIYLPTDPVMHGVGHPSHHHHPHPLALAAAAQHFQAAGLAAAIAQHQQQPGGFLSSGPPSHLPPGHPGHHGPQIPPRDTYPLYPWLLSRHGRIFSHRFPGGPDIPGFLLQPFRKPKRIRTAFSPSQLLKLEHAFEKNHYVVGAERKQLAQSLSLTETQVKVWFQNRRTKHKRMQQEEEAKAQQQSSSTGSSKNSHHVNKWKVETQNSSQSTTASDGTQYIEYDEDEIGSSGEEA</sequence>
<dbReference type="RefSeq" id="XP_002425514.1">
    <property type="nucleotide sequence ID" value="XM_002425469.1"/>
</dbReference>
<evidence type="ECO:0000256" key="4">
    <source>
        <dbReference type="ARBA" id="ARBA00023155"/>
    </source>
</evidence>
<accession>E0VHC0</accession>
<dbReference type="Gene3D" id="1.10.10.60">
    <property type="entry name" value="Homeodomain-like"/>
    <property type="match status" value="1"/>
</dbReference>
<proteinExistence type="inferred from homology"/>
<evidence type="ECO:0000313" key="12">
    <source>
        <dbReference type="Proteomes" id="UP000009046"/>
    </source>
</evidence>
<dbReference type="PRINTS" id="PR00031">
    <property type="entry name" value="HTHREPRESSR"/>
</dbReference>
<reference evidence="10" key="2">
    <citation type="submission" date="2007-04" db="EMBL/GenBank/DDBJ databases">
        <title>The genome of the human body louse.</title>
        <authorList>
            <consortium name="The Human Body Louse Genome Consortium"/>
            <person name="Kirkness E."/>
            <person name="Walenz B."/>
            <person name="Hass B."/>
            <person name="Bruggner R."/>
            <person name="Strausberg R."/>
        </authorList>
    </citation>
    <scope>NUCLEOTIDE SEQUENCE</scope>
    <source>
        <strain evidence="10">USDA</strain>
    </source>
</reference>
<evidence type="ECO:0000313" key="10">
    <source>
        <dbReference type="EMBL" id="EEB12776.1"/>
    </source>
</evidence>
<dbReference type="PROSITE" id="PS50071">
    <property type="entry name" value="HOMEOBOX_2"/>
    <property type="match status" value="1"/>
</dbReference>
<dbReference type="InterPro" id="IPR017970">
    <property type="entry name" value="Homeobox_CS"/>
</dbReference>
<feature type="compositionally biased region" description="Polar residues" evidence="8">
    <location>
        <begin position="113"/>
        <end position="126"/>
    </location>
</feature>
<evidence type="ECO:0000256" key="7">
    <source>
        <dbReference type="RuleBase" id="RU000682"/>
    </source>
</evidence>
<evidence type="ECO:0000259" key="9">
    <source>
        <dbReference type="PROSITE" id="PS50071"/>
    </source>
</evidence>
<dbReference type="PANTHER" id="PTHR24339">
    <property type="entry name" value="HOMEOBOX PROTEIN EMX-RELATED"/>
    <property type="match status" value="1"/>
</dbReference>
<dbReference type="EMBL" id="DS235165">
    <property type="protein sequence ID" value="EEB12776.1"/>
    <property type="molecule type" value="Genomic_DNA"/>
</dbReference>
<dbReference type="EMBL" id="AAZO01002377">
    <property type="status" value="NOT_ANNOTATED_CDS"/>
    <property type="molecule type" value="Genomic_DNA"/>
</dbReference>
<dbReference type="GO" id="GO:0005634">
    <property type="term" value="C:nucleus"/>
    <property type="evidence" value="ECO:0007669"/>
    <property type="project" value="UniProtKB-SubCell"/>
</dbReference>
<dbReference type="EnsemblMetazoa" id="PHUM205160-RA">
    <property type="protein sequence ID" value="PHUM205160-PA"/>
    <property type="gene ID" value="PHUM205160"/>
</dbReference>
<feature type="domain" description="Homeobox" evidence="9">
    <location>
        <begin position="326"/>
        <end position="386"/>
    </location>
</feature>
<gene>
    <name evidence="11" type="primary">8237316</name>
    <name evidence="10" type="ORF">Phum_PHUM205160</name>
</gene>
<dbReference type="GO" id="GO:0000981">
    <property type="term" value="F:DNA-binding transcription factor activity, RNA polymerase II-specific"/>
    <property type="evidence" value="ECO:0007669"/>
    <property type="project" value="InterPro"/>
</dbReference>
<feature type="compositionally biased region" description="Polar residues" evidence="8">
    <location>
        <begin position="54"/>
        <end position="64"/>
    </location>
</feature>
<dbReference type="InterPro" id="IPR009057">
    <property type="entry name" value="Homeodomain-like_sf"/>
</dbReference>
<dbReference type="PANTHER" id="PTHR24339:SF28">
    <property type="entry name" value="E5-RELATED"/>
    <property type="match status" value="1"/>
</dbReference>
<dbReference type="InterPro" id="IPR020479">
    <property type="entry name" value="HD_metazoa"/>
</dbReference>
<feature type="region of interest" description="Disordered" evidence="8">
    <location>
        <begin position="380"/>
        <end position="447"/>
    </location>
</feature>
<dbReference type="InterPro" id="IPR050877">
    <property type="entry name" value="EMX-VAX-Noto_Homeobox_TFs"/>
</dbReference>
<dbReference type="STRING" id="121224.E0VHC0"/>
<keyword evidence="5 6" id="KW-0539">Nucleus</keyword>
<dbReference type="eggNOG" id="KOG0843">
    <property type="taxonomic scope" value="Eukaryota"/>
</dbReference>
<dbReference type="OrthoDB" id="6159439at2759"/>
<feature type="compositionally biased region" description="Low complexity" evidence="8">
    <location>
        <begin position="394"/>
        <end position="405"/>
    </location>
</feature>
<dbReference type="PRINTS" id="PR00024">
    <property type="entry name" value="HOMEOBOX"/>
</dbReference>
<feature type="compositionally biased region" description="Polar residues" evidence="8">
    <location>
        <begin position="416"/>
        <end position="430"/>
    </location>
</feature>
<evidence type="ECO:0000256" key="5">
    <source>
        <dbReference type="ARBA" id="ARBA00023242"/>
    </source>
</evidence>
<dbReference type="VEuPathDB" id="VectorBase:PHUM205160"/>
<dbReference type="SMART" id="SM00389">
    <property type="entry name" value="HOX"/>
    <property type="match status" value="1"/>
</dbReference>
<dbReference type="GeneID" id="8237316"/>
<dbReference type="SUPFAM" id="SSF46689">
    <property type="entry name" value="Homeodomain-like"/>
    <property type="match status" value="1"/>
</dbReference>
<feature type="DNA-binding region" description="Homeobox" evidence="6">
    <location>
        <begin position="328"/>
        <end position="387"/>
    </location>
</feature>
<reference evidence="11" key="3">
    <citation type="submission" date="2020-05" db="UniProtKB">
        <authorList>
            <consortium name="EnsemblMetazoa"/>
        </authorList>
    </citation>
    <scope>IDENTIFICATION</scope>
    <source>
        <strain evidence="11">USDA</strain>
    </source>
</reference>
<dbReference type="AlphaFoldDB" id="E0VHC0"/>
<dbReference type="GO" id="GO:0000978">
    <property type="term" value="F:RNA polymerase II cis-regulatory region sequence-specific DNA binding"/>
    <property type="evidence" value="ECO:0007669"/>
    <property type="project" value="TreeGrafter"/>
</dbReference>
<dbReference type="FunFam" id="1.10.10.60:FF:000081">
    <property type="entry name" value="Empty spiracles homeobox 2"/>
    <property type="match status" value="1"/>
</dbReference>
<dbReference type="GO" id="GO:0030182">
    <property type="term" value="P:neuron differentiation"/>
    <property type="evidence" value="ECO:0007669"/>
    <property type="project" value="TreeGrafter"/>
</dbReference>
<evidence type="ECO:0000256" key="6">
    <source>
        <dbReference type="PROSITE-ProRule" id="PRU00108"/>
    </source>
</evidence>
<dbReference type="CTD" id="8237316"/>
<evidence type="ECO:0000256" key="1">
    <source>
        <dbReference type="ARBA" id="ARBA00004123"/>
    </source>
</evidence>
<feature type="compositionally biased region" description="Acidic residues" evidence="8">
    <location>
        <begin position="66"/>
        <end position="79"/>
    </location>
</feature>
<protein>
    <submittedName>
        <fullName evidence="10 11">Homeobox protein Nkx-6.1, putative</fullName>
    </submittedName>
</protein>
<organism>
    <name type="scientific">Pediculus humanus subsp. corporis</name>
    <name type="common">Body louse</name>
    <dbReference type="NCBI Taxonomy" id="121224"/>
    <lineage>
        <taxon>Eukaryota</taxon>
        <taxon>Metazoa</taxon>
        <taxon>Ecdysozoa</taxon>
        <taxon>Arthropoda</taxon>
        <taxon>Hexapoda</taxon>
        <taxon>Insecta</taxon>
        <taxon>Pterygota</taxon>
        <taxon>Neoptera</taxon>
        <taxon>Paraneoptera</taxon>
        <taxon>Psocodea</taxon>
        <taxon>Troctomorpha</taxon>
        <taxon>Phthiraptera</taxon>
        <taxon>Anoplura</taxon>
        <taxon>Pediculidae</taxon>
        <taxon>Pediculus</taxon>
    </lineage>
</organism>
<dbReference type="CDD" id="cd00086">
    <property type="entry name" value="homeodomain"/>
    <property type="match status" value="1"/>
</dbReference>
<dbReference type="InParanoid" id="E0VHC0"/>
<dbReference type="Proteomes" id="UP000009046">
    <property type="component" value="Unassembled WGS sequence"/>
</dbReference>
<comment type="subcellular location">
    <subcellularLocation>
        <location evidence="1 6 7">Nucleus</location>
    </subcellularLocation>
</comment>
<evidence type="ECO:0000256" key="2">
    <source>
        <dbReference type="ARBA" id="ARBA00007397"/>
    </source>
</evidence>
<feature type="region of interest" description="Disordered" evidence="8">
    <location>
        <begin position="52"/>
        <end position="184"/>
    </location>
</feature>
<keyword evidence="4 6" id="KW-0371">Homeobox</keyword>
<dbReference type="InterPro" id="IPR001356">
    <property type="entry name" value="HD"/>
</dbReference>
<feature type="compositionally biased region" description="Low complexity" evidence="8">
    <location>
        <begin position="262"/>
        <end position="272"/>
    </location>
</feature>